<evidence type="ECO:0000313" key="3">
    <source>
        <dbReference type="EMBL" id="JAC28247.1"/>
    </source>
</evidence>
<keyword evidence="2" id="KW-0732">Signal</keyword>
<feature type="compositionally biased region" description="Basic and acidic residues" evidence="1">
    <location>
        <begin position="143"/>
        <end position="156"/>
    </location>
</feature>
<feature type="region of interest" description="Disordered" evidence="1">
    <location>
        <begin position="143"/>
        <end position="165"/>
    </location>
</feature>
<proteinExistence type="evidence at transcript level"/>
<sequence>MSLAALALISLGLLKHGGAESLSGVTSVKLGESGTQYLPQEETSDKLAEATMSVSYKLIDEMLQTTKLYVMIRRKEKEEVSCHESLLLKEMSLGGWFLRTLTDISQSSNGETKNDTLNIIVNVGISFPTFTIGNGAEQYLPKKETAAADSTSKDQPSEDSNQEINKDSISLQGYGEFYSVKYSSQECFLLDRITCKDEERDLMLWMQPTVTDEEKKNCVKMFRQLSSGDTTTFRQNGNCKAIFGDENKTE</sequence>
<evidence type="ECO:0000256" key="2">
    <source>
        <dbReference type="SAM" id="SignalP"/>
    </source>
</evidence>
<name>A0A023G3F1_AMBTT</name>
<dbReference type="EMBL" id="GBBM01007171">
    <property type="protein sequence ID" value="JAC28247.1"/>
    <property type="molecule type" value="mRNA"/>
</dbReference>
<protein>
    <submittedName>
        <fullName evidence="3">Putative secreted protein</fullName>
    </submittedName>
</protein>
<feature type="chain" id="PRO_5001516763" evidence="2">
    <location>
        <begin position="20"/>
        <end position="250"/>
    </location>
</feature>
<evidence type="ECO:0000256" key="1">
    <source>
        <dbReference type="SAM" id="MobiDB-lite"/>
    </source>
</evidence>
<reference evidence="3" key="1">
    <citation type="submission" date="2014-03" db="EMBL/GenBank/DDBJ databases">
        <title>The sialotranscriptome of Amblyomma triste, Amblyomma parvum and Amblyomma cajennense ticks, uncovered by 454-based RNA-seq.</title>
        <authorList>
            <person name="Garcia G.R."/>
            <person name="Gardinassi L.G."/>
            <person name="Ribeiro J.M."/>
            <person name="Anatriello E."/>
            <person name="Ferreira B.R."/>
            <person name="Moreira H.N."/>
            <person name="Mafra C."/>
            <person name="Olegario M.M."/>
            <person name="Szabo P.J."/>
            <person name="Miranda-Santos I.K."/>
            <person name="Maruyama S.R."/>
        </authorList>
    </citation>
    <scope>NUCLEOTIDE SEQUENCE</scope>
    <source>
        <strain evidence="3">Mato Grasso do Sul</strain>
        <tissue evidence="3">Salivary glands</tissue>
    </source>
</reference>
<accession>A0A023G3F1</accession>
<dbReference type="AlphaFoldDB" id="A0A023G3F1"/>
<organism evidence="3">
    <name type="scientific">Amblyomma triste</name>
    <name type="common">Neotropical tick</name>
    <dbReference type="NCBI Taxonomy" id="251400"/>
    <lineage>
        <taxon>Eukaryota</taxon>
        <taxon>Metazoa</taxon>
        <taxon>Ecdysozoa</taxon>
        <taxon>Arthropoda</taxon>
        <taxon>Chelicerata</taxon>
        <taxon>Arachnida</taxon>
        <taxon>Acari</taxon>
        <taxon>Parasitiformes</taxon>
        <taxon>Ixodida</taxon>
        <taxon>Ixodoidea</taxon>
        <taxon>Ixodidae</taxon>
        <taxon>Amblyomminae</taxon>
        <taxon>Amblyomma</taxon>
    </lineage>
</organism>
<feature type="signal peptide" evidence="2">
    <location>
        <begin position="1"/>
        <end position="19"/>
    </location>
</feature>